<dbReference type="OrthoDB" id="262547at2759"/>
<evidence type="ECO:0000256" key="1">
    <source>
        <dbReference type="SAM" id="MobiDB-lite"/>
    </source>
</evidence>
<dbReference type="EMBL" id="KZ819290">
    <property type="protein sequence ID" value="PWN98765.1"/>
    <property type="molecule type" value="Genomic_DNA"/>
</dbReference>
<organism evidence="3 4">
    <name type="scientific">Tilletiopsis washingtonensis</name>
    <dbReference type="NCBI Taxonomy" id="58919"/>
    <lineage>
        <taxon>Eukaryota</taxon>
        <taxon>Fungi</taxon>
        <taxon>Dikarya</taxon>
        <taxon>Basidiomycota</taxon>
        <taxon>Ustilaginomycotina</taxon>
        <taxon>Exobasidiomycetes</taxon>
        <taxon>Entylomatales</taxon>
        <taxon>Entylomatales incertae sedis</taxon>
        <taxon>Tilletiopsis</taxon>
    </lineage>
</organism>
<evidence type="ECO:0000313" key="4">
    <source>
        <dbReference type="Proteomes" id="UP000245946"/>
    </source>
</evidence>
<dbReference type="STRING" id="58919.A0A316ZEM6"/>
<evidence type="ECO:0000256" key="2">
    <source>
        <dbReference type="SAM" id="Phobius"/>
    </source>
</evidence>
<evidence type="ECO:0000313" key="3">
    <source>
        <dbReference type="EMBL" id="PWN98765.1"/>
    </source>
</evidence>
<feature type="region of interest" description="Disordered" evidence="1">
    <location>
        <begin position="1"/>
        <end position="30"/>
    </location>
</feature>
<feature type="compositionally biased region" description="Basic and acidic residues" evidence="1">
    <location>
        <begin position="1"/>
        <end position="10"/>
    </location>
</feature>
<dbReference type="Proteomes" id="UP000245946">
    <property type="component" value="Unassembled WGS sequence"/>
</dbReference>
<dbReference type="Pfam" id="PF11735">
    <property type="entry name" value="CAP59_mtransfer"/>
    <property type="match status" value="1"/>
</dbReference>
<feature type="transmembrane region" description="Helical" evidence="2">
    <location>
        <begin position="145"/>
        <end position="166"/>
    </location>
</feature>
<feature type="transmembrane region" description="Helical" evidence="2">
    <location>
        <begin position="211"/>
        <end position="229"/>
    </location>
</feature>
<dbReference type="RefSeq" id="XP_025599044.1">
    <property type="nucleotide sequence ID" value="XM_025739698.1"/>
</dbReference>
<keyword evidence="2" id="KW-1133">Transmembrane helix</keyword>
<evidence type="ECO:0008006" key="5">
    <source>
        <dbReference type="Google" id="ProtNLM"/>
    </source>
</evidence>
<keyword evidence="2" id="KW-0472">Membrane</keyword>
<name>A0A316ZEM6_9BASI</name>
<keyword evidence="2" id="KW-0812">Transmembrane</keyword>
<dbReference type="GeneID" id="37267244"/>
<reference evidence="3 4" key="1">
    <citation type="journal article" date="2018" name="Mol. Biol. Evol.">
        <title>Broad Genomic Sampling Reveals a Smut Pathogenic Ancestry of the Fungal Clade Ustilaginomycotina.</title>
        <authorList>
            <person name="Kijpornyongpan T."/>
            <person name="Mondo S.J."/>
            <person name="Barry K."/>
            <person name="Sandor L."/>
            <person name="Lee J."/>
            <person name="Lipzen A."/>
            <person name="Pangilinan J."/>
            <person name="LaButti K."/>
            <person name="Hainaut M."/>
            <person name="Henrissat B."/>
            <person name="Grigoriev I.V."/>
            <person name="Spatafora J.W."/>
            <person name="Aime M.C."/>
        </authorList>
    </citation>
    <scope>NUCLEOTIDE SEQUENCE [LARGE SCALE GENOMIC DNA]</scope>
    <source>
        <strain evidence="3 4">MCA 4186</strain>
    </source>
</reference>
<gene>
    <name evidence="3" type="ORF">FA09DRAFT_250863</name>
</gene>
<feature type="compositionally biased region" description="Low complexity" evidence="1">
    <location>
        <begin position="16"/>
        <end position="30"/>
    </location>
</feature>
<dbReference type="InterPro" id="IPR021047">
    <property type="entry name" value="Mannosyltransferase_CMT1"/>
</dbReference>
<feature type="transmembrane region" description="Helical" evidence="2">
    <location>
        <begin position="121"/>
        <end position="139"/>
    </location>
</feature>
<sequence length="692" mass="76029">MLADEKAALRRERRGAAASGSSASTSDLSSRTSLDDLCASYELHALDEGDVDTPASWRDVAAVLDARNGGRRSMCPRHWLPMLRHGLAKRGAHDYLPLSAGAVTPPQPPCSAAQRHAAHRLALLFALVVLLSAGLSAFFKAPSTLWPFVSLQLCALPLAVTLEGVGRIKRRLGRRRGGRCALQSPHLAPTPEAPHSEARPRAVWRRSWASGLWRLVLGISLIFWAWSLSPSFDTPAPYIASAVSADAPPLFIAANLYDSAAILPRFSDALLELVAMHRGRVFVSLYESNSPDGGKTERLLRQLDARLEALDVPHLIRTGEEKHAAAAAPSQAVAAPTRRSLLRRLVTKPRITKESGDGPGRIRFLAAVRNEALLPLSNGVADPQRLWGKGTRWSKVLWLNDVLFKSADMMRLLETQRGDYDVACAMDFGGALLGLYDTWVVRSVTGDRTKPLWPYFSDAPSVASLKAQQAIRVASCWTGAAAFDARWFTDRTVPPRRSPRLVPAGERRVHDQSWWATPDGAKEKQLRLQHLRLEEWDPPRAALPHSGINASAPAAPLSMPLTFRSESRCVSSECLLINLDIHRLTALATPARRPEIFINPLVQVTYDAPTFWLYHTLLRSAVVRPWQTLWERGVAATLFAPLTDLGRKAPNCLDSFRDDWNEAHIAPTNRSLTVDALAAWHAQSAGAAVPQQ</sequence>
<dbReference type="PANTHER" id="PTHR34144">
    <property type="entry name" value="CHROMOSOME 8, WHOLE GENOME SHOTGUN SEQUENCE"/>
    <property type="match status" value="1"/>
</dbReference>
<dbReference type="PANTHER" id="PTHR34144:SF7">
    <property type="entry name" value="EXPORT PROTEIN (CAP59), PUTATIVE (AFU_ORTHOLOGUE AFUA_7G05020)-RELATED"/>
    <property type="match status" value="1"/>
</dbReference>
<dbReference type="AlphaFoldDB" id="A0A316ZEM6"/>
<protein>
    <recommendedName>
        <fullName evidence="5">Glycosyltransferase family 69 protein</fullName>
    </recommendedName>
</protein>
<proteinExistence type="predicted"/>
<keyword evidence="4" id="KW-1185">Reference proteome</keyword>
<accession>A0A316ZEM6</accession>